<gene>
    <name evidence="2" type="ORF">L3556_06085</name>
</gene>
<accession>A0ABT6EXH0</accession>
<dbReference type="Proteomes" id="UP001154265">
    <property type="component" value="Unassembled WGS sequence"/>
</dbReference>
<comment type="caution">
    <text evidence="2">The sequence shown here is derived from an EMBL/GenBank/DDBJ whole genome shotgun (WGS) entry which is preliminary data.</text>
</comment>
<keyword evidence="3" id="KW-1185">Reference proteome</keyword>
<proteinExistence type="predicted"/>
<reference evidence="2" key="2">
    <citation type="submission" date="2022-01" db="EMBL/GenBank/DDBJ databases">
        <authorList>
            <person name="Zivanovic Y."/>
            <person name="Moreira D."/>
            <person name="Lopez-Garcia P."/>
        </authorList>
    </citation>
    <scope>NUCLEOTIDE SEQUENCE</scope>
    <source>
        <strain evidence="2">G9</strain>
    </source>
</reference>
<organism evidence="2 3">
    <name type="scientific">Candidatus Synechococcus calcipolaris G9</name>
    <dbReference type="NCBI Taxonomy" id="1497997"/>
    <lineage>
        <taxon>Bacteria</taxon>
        <taxon>Bacillati</taxon>
        <taxon>Cyanobacteriota</taxon>
        <taxon>Cyanophyceae</taxon>
        <taxon>Synechococcales</taxon>
        <taxon>Synechococcaceae</taxon>
        <taxon>Synechococcus</taxon>
    </lineage>
</organism>
<name>A0ABT6EXH0_9SYNE</name>
<sequence>MSKVLSSLLCTVVAISAPKPSKYDDGYYQSVLFHDTAYAPDDEAGNIWKSLRESDGVGDLTKGCLVQLIPNGEDKNGKPKHTVVVVPDGKTPTTYRPVAEPRAHSQQPGKYSVPSNAAPTGIPADKKTAIAAYCEDLGSLYAYCYMQSKGKLEELAKEEETYRSAASSLFIAATRKFNL</sequence>
<evidence type="ECO:0000256" key="1">
    <source>
        <dbReference type="SAM" id="MobiDB-lite"/>
    </source>
</evidence>
<feature type="region of interest" description="Disordered" evidence="1">
    <location>
        <begin position="96"/>
        <end position="118"/>
    </location>
</feature>
<evidence type="ECO:0000313" key="2">
    <source>
        <dbReference type="EMBL" id="MDG2990504.1"/>
    </source>
</evidence>
<evidence type="ECO:0000313" key="3">
    <source>
        <dbReference type="Proteomes" id="UP001154265"/>
    </source>
</evidence>
<dbReference type="RefSeq" id="WP_277866413.1">
    <property type="nucleotide sequence ID" value="NZ_JAKKUT010000002.1"/>
</dbReference>
<reference evidence="2" key="1">
    <citation type="journal article" date="2022" name="Genome Biol. Evol.">
        <title>A New Gene Family Diagnostic for Intracellular Biomineralization of Amorphous Ca Carbonates by Cyanobacteria.</title>
        <authorList>
            <person name="Benzerara K."/>
            <person name="Duprat E."/>
            <person name="Bitard-Feildel T."/>
            <person name="Caumes G."/>
            <person name="Cassier-Chauvat C."/>
            <person name="Chauvat F."/>
            <person name="Dezi M."/>
            <person name="Diop S.I."/>
            <person name="Gaschignard G."/>
            <person name="Gorgen S."/>
            <person name="Gugger M."/>
            <person name="Lopez-Garcia P."/>
            <person name="Millet M."/>
            <person name="Skouri-Panet F."/>
            <person name="Moreira D."/>
            <person name="Callebaut I."/>
        </authorList>
    </citation>
    <scope>NUCLEOTIDE SEQUENCE</scope>
    <source>
        <strain evidence="2">G9</strain>
    </source>
</reference>
<feature type="compositionally biased region" description="Polar residues" evidence="1">
    <location>
        <begin position="104"/>
        <end position="118"/>
    </location>
</feature>
<dbReference type="EMBL" id="JAKKUT010000002">
    <property type="protein sequence ID" value="MDG2990504.1"/>
    <property type="molecule type" value="Genomic_DNA"/>
</dbReference>
<protein>
    <submittedName>
        <fullName evidence="2">Uncharacterized protein</fullName>
    </submittedName>
</protein>